<comment type="cofactor">
    <cofactor evidence="1">
        <name>Mg(2+)</name>
        <dbReference type="ChEBI" id="CHEBI:18420"/>
    </cofactor>
</comment>
<dbReference type="SUPFAM" id="SSF50324">
    <property type="entry name" value="Inorganic pyrophosphatase"/>
    <property type="match status" value="1"/>
</dbReference>
<evidence type="ECO:0000313" key="8">
    <source>
        <dbReference type="EMBL" id="CAG6637496.1"/>
    </source>
</evidence>
<organism evidence="8">
    <name type="scientific">Cacopsylla melanoneura</name>
    <dbReference type="NCBI Taxonomy" id="428564"/>
    <lineage>
        <taxon>Eukaryota</taxon>
        <taxon>Metazoa</taxon>
        <taxon>Ecdysozoa</taxon>
        <taxon>Arthropoda</taxon>
        <taxon>Hexapoda</taxon>
        <taxon>Insecta</taxon>
        <taxon>Pterygota</taxon>
        <taxon>Neoptera</taxon>
        <taxon>Paraneoptera</taxon>
        <taxon>Hemiptera</taxon>
        <taxon>Sternorrhyncha</taxon>
        <taxon>Psylloidea</taxon>
        <taxon>Psyllidae</taxon>
        <taxon>Psyllinae</taxon>
        <taxon>Cacopsylla</taxon>
    </lineage>
</organism>
<dbReference type="GO" id="GO:0006796">
    <property type="term" value="P:phosphate-containing compound metabolic process"/>
    <property type="evidence" value="ECO:0007669"/>
    <property type="project" value="InterPro"/>
</dbReference>
<dbReference type="GO" id="GO:0005737">
    <property type="term" value="C:cytoplasm"/>
    <property type="evidence" value="ECO:0007669"/>
    <property type="project" value="InterPro"/>
</dbReference>
<reference evidence="8" key="1">
    <citation type="submission" date="2021-05" db="EMBL/GenBank/DDBJ databases">
        <authorList>
            <person name="Alioto T."/>
            <person name="Alioto T."/>
            <person name="Gomez Garrido J."/>
        </authorList>
    </citation>
    <scope>NUCLEOTIDE SEQUENCE</scope>
</reference>
<evidence type="ECO:0000256" key="2">
    <source>
        <dbReference type="ARBA" id="ARBA00006220"/>
    </source>
</evidence>
<dbReference type="Gene3D" id="3.90.80.10">
    <property type="entry name" value="Inorganic pyrophosphatase"/>
    <property type="match status" value="1"/>
</dbReference>
<evidence type="ECO:0000256" key="5">
    <source>
        <dbReference type="ARBA" id="ARBA00022801"/>
    </source>
</evidence>
<evidence type="ECO:0000256" key="1">
    <source>
        <dbReference type="ARBA" id="ARBA00001946"/>
    </source>
</evidence>
<feature type="signal peptide" evidence="7">
    <location>
        <begin position="1"/>
        <end position="16"/>
    </location>
</feature>
<keyword evidence="5" id="KW-0378">Hydrolase</keyword>
<dbReference type="GO" id="GO:0004427">
    <property type="term" value="F:inorganic diphosphate phosphatase activity"/>
    <property type="evidence" value="ECO:0007669"/>
    <property type="project" value="UniProtKB-EC"/>
</dbReference>
<feature type="chain" id="PRO_5034822929" description="inorganic diphosphatase" evidence="7">
    <location>
        <begin position="17"/>
        <end position="294"/>
    </location>
</feature>
<keyword evidence="4" id="KW-0479">Metal-binding</keyword>
<name>A0A8D8QTU4_9HEMI</name>
<sequence length="294" mass="33415">MAPLFLMLLLASSVHTLKEANSTSGKVKAGPDANETFRTQFDNLIEIENGMPNNTEGHTSPFHAVPLYADVAQQIFNMVADHPRWSTNNTVVTESNGTLEGSLDEAIVDPHRLRFKNGGYVLNYGALPQTWADHRQNCPHTRVRGSGDPLYVIEIGKRIARRGEIIRVKVLGLIGAFIDKKIHWKVIAVDVNNPNATLMNDITDVVKRCGERMKDAYEWLEYYKVPHGGKRRKKNKLPLFGELMDREFALQLIAELNFQWHEHKMGRVPKRSYMRRTTTTGRGRLLFAPKTLDK</sequence>
<dbReference type="GO" id="GO:0000287">
    <property type="term" value="F:magnesium ion binding"/>
    <property type="evidence" value="ECO:0007669"/>
    <property type="project" value="InterPro"/>
</dbReference>
<dbReference type="EC" id="3.6.1.1" evidence="3"/>
<protein>
    <recommendedName>
        <fullName evidence="3">inorganic diphosphatase</fullName>
        <ecNumber evidence="3">3.6.1.1</ecNumber>
    </recommendedName>
</protein>
<dbReference type="InterPro" id="IPR008162">
    <property type="entry name" value="Pyrophosphatase"/>
</dbReference>
<evidence type="ECO:0000256" key="7">
    <source>
        <dbReference type="SAM" id="SignalP"/>
    </source>
</evidence>
<dbReference type="InterPro" id="IPR036649">
    <property type="entry name" value="Pyrophosphatase_sf"/>
</dbReference>
<evidence type="ECO:0000256" key="6">
    <source>
        <dbReference type="ARBA" id="ARBA00022842"/>
    </source>
</evidence>
<evidence type="ECO:0000256" key="4">
    <source>
        <dbReference type="ARBA" id="ARBA00022723"/>
    </source>
</evidence>
<dbReference type="EMBL" id="HBUF01098630">
    <property type="protein sequence ID" value="CAG6637496.1"/>
    <property type="molecule type" value="Transcribed_RNA"/>
</dbReference>
<comment type="similarity">
    <text evidence="2">Belongs to the PPase family.</text>
</comment>
<keyword evidence="7" id="KW-0732">Signal</keyword>
<dbReference type="PANTHER" id="PTHR10286">
    <property type="entry name" value="INORGANIC PYROPHOSPHATASE"/>
    <property type="match status" value="1"/>
</dbReference>
<proteinExistence type="inferred from homology"/>
<dbReference type="AlphaFoldDB" id="A0A8D8QTU4"/>
<dbReference type="Pfam" id="PF00719">
    <property type="entry name" value="Pyrophosphatase"/>
    <property type="match status" value="1"/>
</dbReference>
<evidence type="ECO:0000256" key="3">
    <source>
        <dbReference type="ARBA" id="ARBA00012146"/>
    </source>
</evidence>
<keyword evidence="6" id="KW-0460">Magnesium</keyword>
<accession>A0A8D8QTU4</accession>